<feature type="domain" description="Antistasin-like" evidence="2">
    <location>
        <begin position="28"/>
        <end position="53"/>
    </location>
</feature>
<gene>
    <name evidence="3" type="ORF">RN001_001410</name>
</gene>
<keyword evidence="4" id="KW-1185">Reference proteome</keyword>
<dbReference type="EMBL" id="JARPUR010000001">
    <property type="protein sequence ID" value="KAK4885139.1"/>
    <property type="molecule type" value="Genomic_DNA"/>
</dbReference>
<dbReference type="Proteomes" id="UP001353858">
    <property type="component" value="Unassembled WGS sequence"/>
</dbReference>
<proteinExistence type="predicted"/>
<evidence type="ECO:0000313" key="4">
    <source>
        <dbReference type="Proteomes" id="UP001353858"/>
    </source>
</evidence>
<organism evidence="3 4">
    <name type="scientific">Aquatica leii</name>
    <dbReference type="NCBI Taxonomy" id="1421715"/>
    <lineage>
        <taxon>Eukaryota</taxon>
        <taxon>Metazoa</taxon>
        <taxon>Ecdysozoa</taxon>
        <taxon>Arthropoda</taxon>
        <taxon>Hexapoda</taxon>
        <taxon>Insecta</taxon>
        <taxon>Pterygota</taxon>
        <taxon>Neoptera</taxon>
        <taxon>Endopterygota</taxon>
        <taxon>Coleoptera</taxon>
        <taxon>Polyphaga</taxon>
        <taxon>Elateriformia</taxon>
        <taxon>Elateroidea</taxon>
        <taxon>Lampyridae</taxon>
        <taxon>Luciolinae</taxon>
        <taxon>Aquatica</taxon>
    </lineage>
</organism>
<accession>A0AAN7Q409</accession>
<dbReference type="InterPro" id="IPR004094">
    <property type="entry name" value="Antistasin-like"/>
</dbReference>
<dbReference type="GO" id="GO:0004867">
    <property type="term" value="F:serine-type endopeptidase inhibitor activity"/>
    <property type="evidence" value="ECO:0007669"/>
    <property type="project" value="InterPro"/>
</dbReference>
<dbReference type="Pfam" id="PF02822">
    <property type="entry name" value="Antistasin"/>
    <property type="match status" value="3"/>
</dbReference>
<sequence>MIHILSCAIYLFLVVQCNAQELIDPTVCKLIKCDVLCPYGFINDENGCSTCQCFDPCWNYRCPQGQHCEVQSRLCLRQPCRYIRKCVPCLEPICPRNCFYGYQIDNKGCKTCDCVDPCTFYICPADKYCITEPVTCEYDPFCGVRLKCVKKCPEILCTMFCPYGFELDCNNCAICKCKDPCNGVICPKYHYCFVNQIFCIRAPCPEPYAMCKNYCEDKKILLKDGVPVICNNNQKNECGLNHTCTAVKEVDTSYCCEQ</sequence>
<evidence type="ECO:0000313" key="3">
    <source>
        <dbReference type="EMBL" id="KAK4885139.1"/>
    </source>
</evidence>
<evidence type="ECO:0000259" key="2">
    <source>
        <dbReference type="PROSITE" id="PS51252"/>
    </source>
</evidence>
<feature type="domain" description="Antistasin-like" evidence="2">
    <location>
        <begin position="152"/>
        <end position="177"/>
    </location>
</feature>
<evidence type="ECO:0000256" key="1">
    <source>
        <dbReference type="SAM" id="SignalP"/>
    </source>
</evidence>
<reference evidence="4" key="1">
    <citation type="submission" date="2023-01" db="EMBL/GenBank/DDBJ databases">
        <title>Key to firefly adult light organ development and bioluminescence: homeobox transcription factors regulate luciferase expression and transportation to peroxisome.</title>
        <authorList>
            <person name="Fu X."/>
        </authorList>
    </citation>
    <scope>NUCLEOTIDE SEQUENCE [LARGE SCALE GENOMIC DNA]</scope>
</reference>
<name>A0AAN7Q409_9COLE</name>
<dbReference type="PROSITE" id="PS51252">
    <property type="entry name" value="ANTISTASIN"/>
    <property type="match status" value="2"/>
</dbReference>
<dbReference type="InterPro" id="IPR011061">
    <property type="entry name" value="Hirudin/antistatin"/>
</dbReference>
<dbReference type="Gene3D" id="2.10.22.10">
    <property type="entry name" value="Antistasin, domain 1"/>
    <property type="match status" value="3"/>
</dbReference>
<feature type="signal peptide" evidence="1">
    <location>
        <begin position="1"/>
        <end position="19"/>
    </location>
</feature>
<keyword evidence="1" id="KW-0732">Signal</keyword>
<comment type="caution">
    <text evidence="3">The sequence shown here is derived from an EMBL/GenBank/DDBJ whole genome shotgun (WGS) entry which is preliminary data.</text>
</comment>
<dbReference type="AlphaFoldDB" id="A0AAN7Q409"/>
<feature type="chain" id="PRO_5042993674" description="Antistasin-like domain-containing protein" evidence="1">
    <location>
        <begin position="20"/>
        <end position="258"/>
    </location>
</feature>
<dbReference type="SUPFAM" id="SSF57262">
    <property type="entry name" value="Leech antihemostatic proteins"/>
    <property type="match status" value="2"/>
</dbReference>
<protein>
    <recommendedName>
        <fullName evidence="2">Antistasin-like domain-containing protein</fullName>
    </recommendedName>
</protein>